<feature type="compositionally biased region" description="Basic residues" evidence="1">
    <location>
        <begin position="19"/>
        <end position="28"/>
    </location>
</feature>
<keyword evidence="3" id="KW-1185">Reference proteome</keyword>
<feature type="compositionally biased region" description="Acidic residues" evidence="1">
    <location>
        <begin position="167"/>
        <end position="178"/>
    </location>
</feature>
<reference evidence="2 3" key="1">
    <citation type="submission" date="2024-01" db="EMBL/GenBank/DDBJ databases">
        <title>The genome of the rayed Mediterranean limpet Patella caerulea (Linnaeus, 1758).</title>
        <authorList>
            <person name="Anh-Thu Weber A."/>
            <person name="Halstead-Nussloch G."/>
        </authorList>
    </citation>
    <scope>NUCLEOTIDE SEQUENCE [LARGE SCALE GENOMIC DNA]</scope>
    <source>
        <strain evidence="2">AATW-2023a</strain>
        <tissue evidence="2">Whole specimen</tissue>
    </source>
</reference>
<organism evidence="2 3">
    <name type="scientific">Patella caerulea</name>
    <name type="common">Rayed Mediterranean limpet</name>
    <dbReference type="NCBI Taxonomy" id="87958"/>
    <lineage>
        <taxon>Eukaryota</taxon>
        <taxon>Metazoa</taxon>
        <taxon>Spiralia</taxon>
        <taxon>Lophotrochozoa</taxon>
        <taxon>Mollusca</taxon>
        <taxon>Gastropoda</taxon>
        <taxon>Patellogastropoda</taxon>
        <taxon>Patelloidea</taxon>
        <taxon>Patellidae</taxon>
        <taxon>Patella</taxon>
    </lineage>
</organism>
<accession>A0AAN8PRK5</accession>
<comment type="caution">
    <text evidence="2">The sequence shown here is derived from an EMBL/GenBank/DDBJ whole genome shotgun (WGS) entry which is preliminary data.</text>
</comment>
<dbReference type="EMBL" id="JAZGQO010000010">
    <property type="protein sequence ID" value="KAK6175515.1"/>
    <property type="molecule type" value="Genomic_DNA"/>
</dbReference>
<sequence>MAMYPNATKGYMPFVTAPVKRHQGKRTKSAKESSRSKGSTSAETKTYKVTLRDRNGYTYTYIIQADGTKSLPVLCESKISGPGNDLGSSLPEMARESLSRRRRTLSTESADSESDDCEKKGIFNTLLQFLRKKTASGKSKRKPKTVVQRKRQRTISTMSNLDPIQESPEEDNADEDDYSYTHDSSTDNDSVSGNEP</sequence>
<evidence type="ECO:0000313" key="3">
    <source>
        <dbReference type="Proteomes" id="UP001347796"/>
    </source>
</evidence>
<feature type="compositionally biased region" description="Basic residues" evidence="1">
    <location>
        <begin position="134"/>
        <end position="153"/>
    </location>
</feature>
<proteinExistence type="predicted"/>
<evidence type="ECO:0000256" key="1">
    <source>
        <dbReference type="SAM" id="MobiDB-lite"/>
    </source>
</evidence>
<dbReference type="Proteomes" id="UP001347796">
    <property type="component" value="Unassembled WGS sequence"/>
</dbReference>
<feature type="region of interest" description="Disordered" evidence="1">
    <location>
        <begin position="134"/>
        <end position="196"/>
    </location>
</feature>
<evidence type="ECO:0000313" key="2">
    <source>
        <dbReference type="EMBL" id="KAK6175515.1"/>
    </source>
</evidence>
<name>A0AAN8PRK5_PATCE</name>
<feature type="region of interest" description="Disordered" evidence="1">
    <location>
        <begin position="80"/>
        <end position="117"/>
    </location>
</feature>
<protein>
    <submittedName>
        <fullName evidence="2">Uncharacterized protein</fullName>
    </submittedName>
</protein>
<feature type="compositionally biased region" description="Low complexity" evidence="1">
    <location>
        <begin position="181"/>
        <end position="190"/>
    </location>
</feature>
<gene>
    <name evidence="2" type="ORF">SNE40_013964</name>
</gene>
<feature type="region of interest" description="Disordered" evidence="1">
    <location>
        <begin position="15"/>
        <end position="45"/>
    </location>
</feature>
<dbReference type="AlphaFoldDB" id="A0AAN8PRK5"/>